<dbReference type="OrthoDB" id="9804872at2"/>
<dbReference type="Pfam" id="PF01841">
    <property type="entry name" value="Transglut_core"/>
    <property type="match status" value="1"/>
</dbReference>
<dbReference type="PANTHER" id="PTHR38339:SF1">
    <property type="entry name" value="TRANSGLUTAMINASE-LIKE DOMAIN-CONTAINING PROTEIN"/>
    <property type="match status" value="1"/>
</dbReference>
<sequence>MLSLLAPSSVLAANRKKTGSEAAAKSAAKPGSQASGRSSGKASGKSSAKAEARGSGRAGSRKGGRHAYRPVVETPAPAAATPPPPVAIEPRNAISLPDEPLPQWRTYDVTSVMTLANVKGRVRLWLPLAQYKDTPWQRTLSHNWQGNFESAGIYRDPVAEMEVFYADWKEGVAAPHLQIVSQVAKQERHFDITRRGSIAERNEVLRRCLQSTHLIPTDGLVRRTAERAIGRIKDPVAQGKAIYDWVVENTTFDPSASGIGRGDIEAMLDSGQLSGRSADISLLFVALCRSMGLPARPVFGLRIDSSRLFTGLGAVGNLRAAQHCRAEFYTPGYGWIPVDPADVRKSIHDERLTYGDAKLVVLRKLLFGFWEMNWIAFNAALDVKLQGASGRTLPFLVFPQAEAAGVRFDSNDATRFSYTVTASRVDG</sequence>
<proteinExistence type="predicted"/>
<feature type="compositionally biased region" description="Low complexity" evidence="1">
    <location>
        <begin position="70"/>
        <end position="79"/>
    </location>
</feature>
<feature type="compositionally biased region" description="Low complexity" evidence="1">
    <location>
        <begin position="31"/>
        <end position="47"/>
    </location>
</feature>
<dbReference type="HOGENOM" id="CLU_057059_0_0_4"/>
<dbReference type="InterPro" id="IPR038765">
    <property type="entry name" value="Papain-like_cys_pep_sf"/>
</dbReference>
<dbReference type="Gene3D" id="3.10.620.30">
    <property type="match status" value="1"/>
</dbReference>
<feature type="compositionally biased region" description="Basic residues" evidence="1">
    <location>
        <begin position="59"/>
        <end position="68"/>
    </location>
</feature>
<protein>
    <submittedName>
        <fullName evidence="3">Transglutaminase domain protein</fullName>
    </submittedName>
</protein>
<evidence type="ECO:0000256" key="1">
    <source>
        <dbReference type="SAM" id="MobiDB-lite"/>
    </source>
</evidence>
<gene>
    <name evidence="3" type="ordered locus">CAP2UW1_2264</name>
</gene>
<dbReference type="KEGG" id="app:CAP2UW1_2264"/>
<feature type="region of interest" description="Disordered" evidence="1">
    <location>
        <begin position="14"/>
        <end position="86"/>
    </location>
</feature>
<accession>C7RPW9</accession>
<dbReference type="AlphaFoldDB" id="C7RPW9"/>
<evidence type="ECO:0000313" key="3">
    <source>
        <dbReference type="EMBL" id="ACV35555.1"/>
    </source>
</evidence>
<dbReference type="InterPro" id="IPR002931">
    <property type="entry name" value="Transglutaminase-like"/>
</dbReference>
<dbReference type="SUPFAM" id="SSF54001">
    <property type="entry name" value="Cysteine proteinases"/>
    <property type="match status" value="1"/>
</dbReference>
<reference evidence="3" key="2">
    <citation type="submission" date="2009-09" db="EMBL/GenBank/DDBJ databases">
        <title>Complete sequence of chromosome of Candidatus Accumulibacter phosphatis clade IIA str. UW-1.</title>
        <authorList>
            <consortium name="US DOE Joint Genome Institute"/>
            <person name="Martin H.G."/>
            <person name="Ivanova N."/>
            <person name="Kunin V."/>
            <person name="Warnecke F."/>
            <person name="Barry K."/>
            <person name="He S."/>
            <person name="Salamov A."/>
            <person name="Szeto E."/>
            <person name="Dalin E."/>
            <person name="Pangilinan J.L."/>
            <person name="Lapidus A."/>
            <person name="Lowry S."/>
            <person name="Kyrpides N.C."/>
            <person name="McMahon K.D."/>
            <person name="Hugenholtz P."/>
        </authorList>
    </citation>
    <scope>NUCLEOTIDE SEQUENCE [LARGE SCALE GENOMIC DNA]</scope>
    <source>
        <strain evidence="3">UW-1</strain>
    </source>
</reference>
<dbReference type="PANTHER" id="PTHR38339">
    <property type="entry name" value="TRANSGLUTAMINASE DOMAIN PROTEIN"/>
    <property type="match status" value="1"/>
</dbReference>
<dbReference type="EMBL" id="CP001715">
    <property type="protein sequence ID" value="ACV35555.1"/>
    <property type="molecule type" value="Genomic_DNA"/>
</dbReference>
<name>C7RPW9_ACCRE</name>
<dbReference type="STRING" id="522306.CAP2UW1_2264"/>
<dbReference type="SMART" id="SM00460">
    <property type="entry name" value="TGc"/>
    <property type="match status" value="1"/>
</dbReference>
<organism evidence="3">
    <name type="scientific">Accumulibacter regalis</name>
    <dbReference type="NCBI Taxonomy" id="522306"/>
    <lineage>
        <taxon>Bacteria</taxon>
        <taxon>Pseudomonadati</taxon>
        <taxon>Pseudomonadota</taxon>
        <taxon>Betaproteobacteria</taxon>
        <taxon>Candidatus Accumulibacter</taxon>
    </lineage>
</organism>
<reference evidence="3" key="1">
    <citation type="submission" date="2009-08" db="EMBL/GenBank/DDBJ databases">
        <authorList>
            <consortium name="US DOE Joint Genome Institute"/>
            <person name="Lucas S."/>
            <person name="Copeland A."/>
            <person name="Lapidus A."/>
            <person name="Glavina del Rio T."/>
            <person name="Dalin E."/>
            <person name="Tice H."/>
            <person name="Bruce D."/>
            <person name="Barry K."/>
            <person name="Pitluck S."/>
            <person name="Lowry S."/>
            <person name="Larimer F."/>
            <person name="Land M."/>
            <person name="Hauser L."/>
            <person name="Kyrpides N."/>
            <person name="Ivanova N."/>
            <person name="McMahon K.D."/>
            <person name="Hugenholtz P."/>
        </authorList>
    </citation>
    <scope>NUCLEOTIDE SEQUENCE</scope>
    <source>
        <strain evidence="3">UW-1</strain>
    </source>
</reference>
<evidence type="ECO:0000259" key="2">
    <source>
        <dbReference type="SMART" id="SM00460"/>
    </source>
</evidence>
<dbReference type="eggNOG" id="COG1305">
    <property type="taxonomic scope" value="Bacteria"/>
</dbReference>
<feature type="domain" description="Transglutaminase-like" evidence="2">
    <location>
        <begin position="269"/>
        <end position="342"/>
    </location>
</feature>